<feature type="domain" description="Mannose-6-phosphate isomerase type II C-terminal" evidence="2">
    <location>
        <begin position="328"/>
        <end position="439"/>
    </location>
</feature>
<dbReference type="Pfam" id="PF01050">
    <property type="entry name" value="MannoseP_isomer"/>
    <property type="match status" value="1"/>
</dbReference>
<dbReference type="InterPro" id="IPR001538">
    <property type="entry name" value="Man6P_isomerase-2_C"/>
</dbReference>
<dbReference type="GO" id="GO:0016853">
    <property type="term" value="F:isomerase activity"/>
    <property type="evidence" value="ECO:0007669"/>
    <property type="project" value="UniProtKB-KW"/>
</dbReference>
<dbReference type="CAZy" id="GT4">
    <property type="family name" value="Glycosyltransferase Family 4"/>
</dbReference>
<dbReference type="GO" id="GO:0004475">
    <property type="term" value="F:mannose-1-phosphate guanylyltransferase (GTP) activity"/>
    <property type="evidence" value="ECO:0007669"/>
    <property type="project" value="TreeGrafter"/>
</dbReference>
<dbReference type="PANTHER" id="PTHR46390:SF1">
    <property type="entry name" value="MANNOSE-1-PHOSPHATE GUANYLYLTRANSFERASE"/>
    <property type="match status" value="1"/>
</dbReference>
<proteinExistence type="predicted"/>
<feature type="domain" description="Glycosyl transferase family 1" evidence="1">
    <location>
        <begin position="183"/>
        <end position="292"/>
    </location>
</feature>
<dbReference type="InterPro" id="IPR014710">
    <property type="entry name" value="RmlC-like_jellyroll"/>
</dbReference>
<dbReference type="STRING" id="335543.Sfum_3325"/>
<accession>A0LNJ6</accession>
<dbReference type="SUPFAM" id="SSF51182">
    <property type="entry name" value="RmlC-like cupins"/>
    <property type="match status" value="1"/>
</dbReference>
<dbReference type="EMBL" id="CP000478">
    <property type="protein sequence ID" value="ABK18998.1"/>
    <property type="molecule type" value="Genomic_DNA"/>
</dbReference>
<sequence>MKVGMVFPASWRARSVQALTWSILCELFRHAMAAQGVEVKLFGLDPPPERGPIPPLSDSDSSALECLSLGAAMEEASEFDLLHTHDNLLSVSYAPFVKIPIVSSFYGRLSEGVLPIFRKWNHRCAYVSASDASRDSSLDYAGTIYPAVDASVFNCRAKPGDHLLWYGPVGKTGGVRDAVEIALRSDRKLLIVGNIEDPDYYEMEIARYVDGSRIRHAPSLSPEKLGELWGKAAAVLCTSEEPAFPLHILESNACGTPVVGFNRGTMAEIVKIGENGILAADMDRIVEEVRRIDSWDRSACRRFVEERFNMERMACEYVQLYRAVLERTKPHAAMSRPPWGLWTVLEDSPTYKVKRVDVLPGKRLSYQLHYKRSEHWMIVQGQALVTLDDRKIPLEVGEYIDIPAGVKHRIENPGTTIMSFIEVQQGTYFGEDDIIRLEDDYGRKGTVC</sequence>
<dbReference type="HOGENOM" id="CLU_042257_0_0_7"/>
<dbReference type="Gene3D" id="3.40.50.2000">
    <property type="entry name" value="Glycogen Phosphorylase B"/>
    <property type="match status" value="2"/>
</dbReference>
<reference evidence="3 4" key="1">
    <citation type="submission" date="2006-10" db="EMBL/GenBank/DDBJ databases">
        <title>Complete sequence of Syntrophobacter fumaroxidans MPOB.</title>
        <authorList>
            <consortium name="US DOE Joint Genome Institute"/>
            <person name="Copeland A."/>
            <person name="Lucas S."/>
            <person name="Lapidus A."/>
            <person name="Barry K."/>
            <person name="Detter J.C."/>
            <person name="Glavina del Rio T."/>
            <person name="Hammon N."/>
            <person name="Israni S."/>
            <person name="Pitluck S."/>
            <person name="Goltsman E.G."/>
            <person name="Martinez M."/>
            <person name="Schmutz J."/>
            <person name="Larimer F."/>
            <person name="Land M."/>
            <person name="Hauser L."/>
            <person name="Kyrpides N."/>
            <person name="Kim E."/>
            <person name="Boone D.R."/>
            <person name="Brockman F."/>
            <person name="Culley D."/>
            <person name="Ferry J."/>
            <person name="Gunsalus R."/>
            <person name="McInerney M.J."/>
            <person name="Morrison M."/>
            <person name="Plugge C."/>
            <person name="Rohlin L."/>
            <person name="Scholten J."/>
            <person name="Sieber J."/>
            <person name="Stams A.J.M."/>
            <person name="Worm P."/>
            <person name="Henstra A.M."/>
            <person name="Richardson P."/>
        </authorList>
    </citation>
    <scope>NUCLEOTIDE SEQUENCE [LARGE SCALE GENOMIC DNA]</scope>
    <source>
        <strain evidence="4">DSM 10017 / MPOB</strain>
    </source>
</reference>
<gene>
    <name evidence="3" type="ordered locus">Sfum_3325</name>
</gene>
<dbReference type="AlphaFoldDB" id="A0LNJ6"/>
<dbReference type="KEGG" id="sfu:Sfum_3325"/>
<name>A0LNJ6_SYNFM</name>
<keyword evidence="3" id="KW-0413">Isomerase</keyword>
<dbReference type="CDD" id="cd02213">
    <property type="entry name" value="cupin_PMI_typeII_C"/>
    <property type="match status" value="1"/>
</dbReference>
<dbReference type="InParanoid" id="A0LNJ6"/>
<evidence type="ECO:0000313" key="3">
    <source>
        <dbReference type="EMBL" id="ABK18998.1"/>
    </source>
</evidence>
<dbReference type="InterPro" id="IPR011051">
    <property type="entry name" value="RmlC_Cupin_sf"/>
</dbReference>
<dbReference type="Pfam" id="PF00534">
    <property type="entry name" value="Glycos_transf_1"/>
    <property type="match status" value="1"/>
</dbReference>
<dbReference type="PANTHER" id="PTHR46390">
    <property type="entry name" value="MANNOSE-1-PHOSPHATE GUANYLYLTRANSFERASE"/>
    <property type="match status" value="1"/>
</dbReference>
<dbReference type="GO" id="GO:0016757">
    <property type="term" value="F:glycosyltransferase activity"/>
    <property type="evidence" value="ECO:0007669"/>
    <property type="project" value="InterPro"/>
</dbReference>
<dbReference type="InterPro" id="IPR001296">
    <property type="entry name" value="Glyco_trans_1"/>
</dbReference>
<dbReference type="GO" id="GO:0005976">
    <property type="term" value="P:polysaccharide metabolic process"/>
    <property type="evidence" value="ECO:0007669"/>
    <property type="project" value="InterPro"/>
</dbReference>
<dbReference type="InterPro" id="IPR051161">
    <property type="entry name" value="Mannose-6P_isomerase_type2"/>
</dbReference>
<protein>
    <submittedName>
        <fullName evidence="3">Mannose-6-phosphate isomerase, type II</fullName>
    </submittedName>
</protein>
<keyword evidence="4" id="KW-1185">Reference proteome</keyword>
<dbReference type="GO" id="GO:0009298">
    <property type="term" value="P:GDP-mannose biosynthetic process"/>
    <property type="evidence" value="ECO:0007669"/>
    <property type="project" value="TreeGrafter"/>
</dbReference>
<dbReference type="SUPFAM" id="SSF53756">
    <property type="entry name" value="UDP-Glycosyltransferase/glycogen phosphorylase"/>
    <property type="match status" value="1"/>
</dbReference>
<dbReference type="eggNOG" id="COG0662">
    <property type="taxonomic scope" value="Bacteria"/>
</dbReference>
<dbReference type="Proteomes" id="UP000001784">
    <property type="component" value="Chromosome"/>
</dbReference>
<dbReference type="eggNOG" id="COG0438">
    <property type="taxonomic scope" value="Bacteria"/>
</dbReference>
<evidence type="ECO:0000259" key="2">
    <source>
        <dbReference type="Pfam" id="PF01050"/>
    </source>
</evidence>
<evidence type="ECO:0000259" key="1">
    <source>
        <dbReference type="Pfam" id="PF00534"/>
    </source>
</evidence>
<organism evidence="3 4">
    <name type="scientific">Syntrophobacter fumaroxidans (strain DSM 10017 / MPOB)</name>
    <dbReference type="NCBI Taxonomy" id="335543"/>
    <lineage>
        <taxon>Bacteria</taxon>
        <taxon>Pseudomonadati</taxon>
        <taxon>Thermodesulfobacteriota</taxon>
        <taxon>Syntrophobacteria</taxon>
        <taxon>Syntrophobacterales</taxon>
        <taxon>Syntrophobacteraceae</taxon>
        <taxon>Syntrophobacter</taxon>
    </lineage>
</organism>
<dbReference type="OrthoDB" id="9767517at2"/>
<dbReference type="Gene3D" id="2.60.120.10">
    <property type="entry name" value="Jelly Rolls"/>
    <property type="match status" value="1"/>
</dbReference>
<dbReference type="RefSeq" id="WP_011700123.1">
    <property type="nucleotide sequence ID" value="NC_008554.1"/>
</dbReference>
<evidence type="ECO:0000313" key="4">
    <source>
        <dbReference type="Proteomes" id="UP000001784"/>
    </source>
</evidence>